<dbReference type="Proteomes" id="UP001277761">
    <property type="component" value="Unassembled WGS sequence"/>
</dbReference>
<reference evidence="2 3" key="1">
    <citation type="submission" date="2023-11" db="EMBL/GenBank/DDBJ databases">
        <authorList>
            <person name="Xu M."/>
            <person name="Jiang T."/>
        </authorList>
    </citation>
    <scope>NUCLEOTIDE SEQUENCE [LARGE SCALE GENOMIC DNA]</scope>
    <source>
        <strain evidence="2 3">SD</strain>
    </source>
</reference>
<dbReference type="Gene3D" id="3.30.200.20">
    <property type="entry name" value="Phosphorylase Kinase, domain 1"/>
    <property type="match status" value="1"/>
</dbReference>
<dbReference type="InterPro" id="IPR051678">
    <property type="entry name" value="AGP_Transferase"/>
</dbReference>
<dbReference type="RefSeq" id="WP_319954506.1">
    <property type="nucleotide sequence ID" value="NZ_JAXAVX010000005.1"/>
</dbReference>
<dbReference type="SUPFAM" id="SSF56112">
    <property type="entry name" value="Protein kinase-like (PK-like)"/>
    <property type="match status" value="1"/>
</dbReference>
<evidence type="ECO:0000259" key="1">
    <source>
        <dbReference type="Pfam" id="PF01636"/>
    </source>
</evidence>
<dbReference type="InterPro" id="IPR002575">
    <property type="entry name" value="Aminoglycoside_PTrfase"/>
</dbReference>
<dbReference type="PANTHER" id="PTHR21310">
    <property type="entry name" value="AMINOGLYCOSIDE PHOSPHOTRANSFERASE-RELATED-RELATED"/>
    <property type="match status" value="1"/>
</dbReference>
<dbReference type="InterPro" id="IPR011009">
    <property type="entry name" value="Kinase-like_dom_sf"/>
</dbReference>
<evidence type="ECO:0000313" key="2">
    <source>
        <dbReference type="EMBL" id="MDX8152352.1"/>
    </source>
</evidence>
<organism evidence="2 3">
    <name type="scientific">Patulibacter brassicae</name>
    <dbReference type="NCBI Taxonomy" id="1705717"/>
    <lineage>
        <taxon>Bacteria</taxon>
        <taxon>Bacillati</taxon>
        <taxon>Actinomycetota</taxon>
        <taxon>Thermoleophilia</taxon>
        <taxon>Solirubrobacterales</taxon>
        <taxon>Patulibacteraceae</taxon>
        <taxon>Patulibacter</taxon>
    </lineage>
</organism>
<dbReference type="EMBL" id="JAXAVX010000005">
    <property type="protein sequence ID" value="MDX8152352.1"/>
    <property type="molecule type" value="Genomic_DNA"/>
</dbReference>
<dbReference type="Pfam" id="PF01636">
    <property type="entry name" value="APH"/>
    <property type="match status" value="1"/>
</dbReference>
<feature type="domain" description="Aminoglycoside phosphotransferase" evidence="1">
    <location>
        <begin position="39"/>
        <end position="272"/>
    </location>
</feature>
<accession>A0ABU4VKJ2</accession>
<gene>
    <name evidence="2" type="ORF">SK069_12150</name>
</gene>
<dbReference type="PANTHER" id="PTHR21310:SF40">
    <property type="entry name" value="AMINOGLYCOSIDE PHOSPHOTRANSFERASE DOMAIN-CONTAINING PROTEIN-RELATED"/>
    <property type="match status" value="1"/>
</dbReference>
<keyword evidence="3" id="KW-1185">Reference proteome</keyword>
<dbReference type="Gene3D" id="3.90.1200.10">
    <property type="match status" value="1"/>
</dbReference>
<proteinExistence type="predicted"/>
<comment type="caution">
    <text evidence="2">The sequence shown here is derived from an EMBL/GenBank/DDBJ whole genome shotgun (WGS) entry which is preliminary data.</text>
</comment>
<sequence>MALKNELEPAEVARRLSAWLPDALGVDGPVAVDDVEIPHASGMSSETVLLRASWTGEDGPVRRGLVVRVPPAVGLFPDPDPAREAATMRELAAHADAPVPDVLAHETTGDVLGSPFLLVARAEGRVPGDDPPFVTGGWVVDLAPEERATMYDGALRAIAGIQAVDVAASGLSWLHPSPTGEAALERDLAAWRGFHAWAAREGQSPLIDAALERLAATRPRSPDAPVVVWGDARFGNLMYGPDHEVTAVLDWEMATVGPREVDLGYFLFFDRMYSEGIGVPRLTGFPERAQVVERFEELTGHAPRDLDWYEAWGALRGAMLLVRVGNLMIEHGLMPEGAPFPVSNPASHVLAGLLELPPPGDAAAWITGSR</sequence>
<dbReference type="CDD" id="cd05154">
    <property type="entry name" value="ACAD10_11_N-like"/>
    <property type="match status" value="1"/>
</dbReference>
<protein>
    <submittedName>
        <fullName evidence="2">Phosphotransferase family protein</fullName>
    </submittedName>
</protein>
<dbReference type="InterPro" id="IPR041726">
    <property type="entry name" value="ACAD10_11_N"/>
</dbReference>
<evidence type="ECO:0000313" key="3">
    <source>
        <dbReference type="Proteomes" id="UP001277761"/>
    </source>
</evidence>
<name>A0ABU4VKJ2_9ACTN</name>